<dbReference type="Pfam" id="PF01521">
    <property type="entry name" value="Fe-S_biosyn"/>
    <property type="match status" value="1"/>
</dbReference>
<evidence type="ECO:0000256" key="4">
    <source>
        <dbReference type="ARBA" id="ARBA00023004"/>
    </source>
</evidence>
<organism evidence="11">
    <name type="scientific">Capitella teleta</name>
    <name type="common">Polychaete worm</name>
    <dbReference type="NCBI Taxonomy" id="283909"/>
    <lineage>
        <taxon>Eukaryota</taxon>
        <taxon>Metazoa</taxon>
        <taxon>Spiralia</taxon>
        <taxon>Lophotrochozoa</taxon>
        <taxon>Annelida</taxon>
        <taxon>Polychaeta</taxon>
        <taxon>Sedentaria</taxon>
        <taxon>Scolecida</taxon>
        <taxon>Capitellidae</taxon>
        <taxon>Capitella</taxon>
    </lineage>
</organism>
<keyword evidence="3" id="KW-0479">Metal-binding</keyword>
<accession>R7UQ34</accession>
<keyword evidence="4" id="KW-0408">Iron</keyword>
<dbReference type="STRING" id="283909.R7UQ34"/>
<dbReference type="GO" id="GO:0051537">
    <property type="term" value="F:2 iron, 2 sulfur cluster binding"/>
    <property type="evidence" value="ECO:0007669"/>
    <property type="project" value="TreeGrafter"/>
</dbReference>
<keyword evidence="5" id="KW-0496">Mitochondrion</keyword>
<comment type="subunit">
    <text evidence="9">Heterotetramer; forms a dimer of dimers with IBA57. Interacts with [2Fe-2S]-ISCA2 forming the heterodimer [2Fe- 2S]-ISCA2-IBA57 complex; [2Fe-2S] cluster binding is absolutely required to promote the complex formation.</text>
</comment>
<dbReference type="Proteomes" id="UP000014760">
    <property type="component" value="Unassembled WGS sequence"/>
</dbReference>
<dbReference type="NCBIfam" id="TIGR00049">
    <property type="entry name" value="iron-sulfur cluster assembly accessory protein"/>
    <property type="match status" value="1"/>
</dbReference>
<protein>
    <recommendedName>
        <fullName evidence="7">Iron-sulfur cluster assembly 2 homolog, mitochondrial</fullName>
    </recommendedName>
    <alternativeName>
        <fullName evidence="8">HESB-like domain-containing protein 1</fullName>
    </alternativeName>
</protein>
<reference evidence="13" key="1">
    <citation type="submission" date="2012-12" db="EMBL/GenBank/DDBJ databases">
        <authorList>
            <person name="Hellsten U."/>
            <person name="Grimwood J."/>
            <person name="Chapman J.A."/>
            <person name="Shapiro H."/>
            <person name="Aerts A."/>
            <person name="Otillar R.P."/>
            <person name="Terry A.Y."/>
            <person name="Boore J.L."/>
            <person name="Simakov O."/>
            <person name="Marletaz F."/>
            <person name="Cho S.-J."/>
            <person name="Edsinger-Gonzales E."/>
            <person name="Havlak P."/>
            <person name="Kuo D.-H."/>
            <person name="Larsson T."/>
            <person name="Lv J."/>
            <person name="Arendt D."/>
            <person name="Savage R."/>
            <person name="Osoegawa K."/>
            <person name="de Jong P."/>
            <person name="Lindberg D.R."/>
            <person name="Seaver E.C."/>
            <person name="Weisblat D.A."/>
            <person name="Putnam N.H."/>
            <person name="Grigoriev I.V."/>
            <person name="Rokhsar D.S."/>
        </authorList>
    </citation>
    <scope>NUCLEOTIDE SEQUENCE</scope>
    <source>
        <strain evidence="13">I ESC-2004</strain>
    </source>
</reference>
<reference evidence="12" key="3">
    <citation type="submission" date="2015-06" db="UniProtKB">
        <authorList>
            <consortium name="EnsemblMetazoa"/>
        </authorList>
    </citation>
    <scope>IDENTIFICATION</scope>
</reference>
<dbReference type="EMBL" id="AMQN01006672">
    <property type="status" value="NOT_ANNOTATED_CDS"/>
    <property type="molecule type" value="Genomic_DNA"/>
</dbReference>
<dbReference type="SUPFAM" id="SSF89360">
    <property type="entry name" value="HesB-like domain"/>
    <property type="match status" value="1"/>
</dbReference>
<dbReference type="HOGENOM" id="CLU_069054_1_4_1"/>
<evidence type="ECO:0000256" key="2">
    <source>
        <dbReference type="ARBA" id="ARBA00006718"/>
    </source>
</evidence>
<evidence type="ECO:0000313" key="13">
    <source>
        <dbReference type="Proteomes" id="UP000014760"/>
    </source>
</evidence>
<dbReference type="GO" id="GO:0016226">
    <property type="term" value="P:iron-sulfur cluster assembly"/>
    <property type="evidence" value="ECO:0007669"/>
    <property type="project" value="InterPro"/>
</dbReference>
<evidence type="ECO:0000259" key="10">
    <source>
        <dbReference type="Pfam" id="PF01521"/>
    </source>
</evidence>
<dbReference type="AlphaFoldDB" id="R7UQ34"/>
<proteinExistence type="inferred from homology"/>
<comment type="function">
    <text evidence="6">Involved in the maturation of mitochondrial 4Fe-4S proteins functioning late in the iron-sulfur cluster assembly pathway. May be involved in the binding of an intermediate of Fe/S cluster assembly.</text>
</comment>
<dbReference type="EnsemblMetazoa" id="CapteT191136">
    <property type="protein sequence ID" value="CapteP191136"/>
    <property type="gene ID" value="CapteG191136"/>
</dbReference>
<comment type="subcellular location">
    <subcellularLocation>
        <location evidence="1">Mitochondrion</location>
    </subcellularLocation>
</comment>
<evidence type="ECO:0000313" key="12">
    <source>
        <dbReference type="EnsemblMetazoa" id="CapteP191136"/>
    </source>
</evidence>
<dbReference type="FunCoup" id="R7UQ34">
    <property type="interactions" value="993"/>
</dbReference>
<dbReference type="GO" id="GO:0005506">
    <property type="term" value="F:iron ion binding"/>
    <property type="evidence" value="ECO:0007669"/>
    <property type="project" value="TreeGrafter"/>
</dbReference>
<dbReference type="Gene3D" id="2.60.300.12">
    <property type="entry name" value="HesB-like domain"/>
    <property type="match status" value="1"/>
</dbReference>
<gene>
    <name evidence="11" type="ORF">CAPTEDRAFT_191136</name>
</gene>
<dbReference type="FunFam" id="2.60.300.12:FF:000006">
    <property type="entry name" value="Iron-sulfur cluster assembly 2 mitochondrial"/>
    <property type="match status" value="1"/>
</dbReference>
<dbReference type="OrthoDB" id="1938621at2759"/>
<dbReference type="OMA" id="SFQIHNP"/>
<evidence type="ECO:0000256" key="9">
    <source>
        <dbReference type="ARBA" id="ARBA00093471"/>
    </source>
</evidence>
<dbReference type="PANTHER" id="PTHR43011">
    <property type="entry name" value="IRON-SULFUR CLUSTER ASSEMBLY 2 HOMOLOG, MITOCHONDRIAL"/>
    <property type="match status" value="1"/>
</dbReference>
<sequence length="164" mass="18019">MASFARKLPALAVNSAFCGISKGALSFSQMRAFHSLRALRSTTSKLEPDSSLLKNSGQLKLSDRCVERLKRLGEGDDAHLRIVVEGGGCSGFQYKFEMDSKINEDDKVFEREGVKVVTDCDSLEFIKGSTIDFEDELIRSVFVVTDNPQTEQGCSCGASFSVKF</sequence>
<dbReference type="InterPro" id="IPR000361">
    <property type="entry name" value="ATAP_core_dom"/>
</dbReference>
<dbReference type="GO" id="GO:0120510">
    <property type="term" value="C:mitochondrial [4Fe-4S] assembly complex"/>
    <property type="evidence" value="ECO:0007669"/>
    <property type="project" value="UniProtKB-ARBA"/>
</dbReference>
<comment type="similarity">
    <text evidence="2">Belongs to the HesB/IscA family.</text>
</comment>
<evidence type="ECO:0000256" key="7">
    <source>
        <dbReference type="ARBA" id="ARBA00073313"/>
    </source>
</evidence>
<dbReference type="InterPro" id="IPR035903">
    <property type="entry name" value="HesB-like_dom_sf"/>
</dbReference>
<evidence type="ECO:0000256" key="8">
    <source>
        <dbReference type="ARBA" id="ARBA00077082"/>
    </source>
</evidence>
<dbReference type="EMBL" id="KB298910">
    <property type="protein sequence ID" value="ELU08619.1"/>
    <property type="molecule type" value="Genomic_DNA"/>
</dbReference>
<evidence type="ECO:0000313" key="11">
    <source>
        <dbReference type="EMBL" id="ELU08619.1"/>
    </source>
</evidence>
<name>R7UQ34_CAPTE</name>
<keyword evidence="13" id="KW-1185">Reference proteome</keyword>
<dbReference type="PANTHER" id="PTHR43011:SF1">
    <property type="entry name" value="IRON-SULFUR CLUSTER ASSEMBLY 2 HOMOLOG, MITOCHONDRIAL"/>
    <property type="match status" value="1"/>
</dbReference>
<feature type="domain" description="Core" evidence="10">
    <location>
        <begin position="58"/>
        <end position="157"/>
    </location>
</feature>
<dbReference type="InterPro" id="IPR016092">
    <property type="entry name" value="ATAP"/>
</dbReference>
<dbReference type="GO" id="GO:0051539">
    <property type="term" value="F:4 iron, 4 sulfur cluster binding"/>
    <property type="evidence" value="ECO:0007669"/>
    <property type="project" value="TreeGrafter"/>
</dbReference>
<evidence type="ECO:0000256" key="1">
    <source>
        <dbReference type="ARBA" id="ARBA00004173"/>
    </source>
</evidence>
<evidence type="ECO:0000256" key="3">
    <source>
        <dbReference type="ARBA" id="ARBA00022723"/>
    </source>
</evidence>
<reference evidence="11 13" key="2">
    <citation type="journal article" date="2013" name="Nature">
        <title>Insights into bilaterian evolution from three spiralian genomes.</title>
        <authorList>
            <person name="Simakov O."/>
            <person name="Marletaz F."/>
            <person name="Cho S.J."/>
            <person name="Edsinger-Gonzales E."/>
            <person name="Havlak P."/>
            <person name="Hellsten U."/>
            <person name="Kuo D.H."/>
            <person name="Larsson T."/>
            <person name="Lv J."/>
            <person name="Arendt D."/>
            <person name="Savage R."/>
            <person name="Osoegawa K."/>
            <person name="de Jong P."/>
            <person name="Grimwood J."/>
            <person name="Chapman J.A."/>
            <person name="Shapiro H."/>
            <person name="Aerts A."/>
            <person name="Otillar R.P."/>
            <person name="Terry A.Y."/>
            <person name="Boore J.L."/>
            <person name="Grigoriev I.V."/>
            <person name="Lindberg D.R."/>
            <person name="Seaver E.C."/>
            <person name="Weisblat D.A."/>
            <person name="Putnam N.H."/>
            <person name="Rokhsar D.S."/>
        </authorList>
    </citation>
    <scope>NUCLEOTIDE SEQUENCE</scope>
    <source>
        <strain evidence="11 13">I ESC-2004</strain>
    </source>
</reference>
<evidence type="ECO:0000256" key="6">
    <source>
        <dbReference type="ARBA" id="ARBA00057540"/>
    </source>
</evidence>
<evidence type="ECO:0000256" key="5">
    <source>
        <dbReference type="ARBA" id="ARBA00023128"/>
    </source>
</evidence>